<dbReference type="Proteomes" id="UP001497472">
    <property type="component" value="Unassembled WGS sequence"/>
</dbReference>
<name>A0AAV1J3L5_9NEOP</name>
<evidence type="ECO:0000256" key="1">
    <source>
        <dbReference type="SAM" id="MobiDB-lite"/>
    </source>
</evidence>
<feature type="chain" id="PRO_5043863949" evidence="2">
    <location>
        <begin position="19"/>
        <end position="304"/>
    </location>
</feature>
<feature type="region of interest" description="Disordered" evidence="1">
    <location>
        <begin position="69"/>
        <end position="95"/>
    </location>
</feature>
<dbReference type="AlphaFoldDB" id="A0AAV1J3L5"/>
<evidence type="ECO:0000256" key="2">
    <source>
        <dbReference type="SAM" id="SignalP"/>
    </source>
</evidence>
<dbReference type="EMBL" id="CAVLEF010000004">
    <property type="protein sequence ID" value="CAK1543041.1"/>
    <property type="molecule type" value="Genomic_DNA"/>
</dbReference>
<sequence>MLFQTLTFSVIILFIVQGKELDSGPQVFTSLKNSSQIQSPKPHKRFVTKDVIVYLTPSQIKDLESGNAELRSTSPDDITINPVKHHKSASTPQDSYHRHLENLNILKAPLIPDPRLQAHDTETIENLLLKQRLISPKVNFQNHLIGENKNQVSTEEWRPFIPVIEKKPETQTEEQINEFWQQFITKNGNRPPVLSHFDARNHELINYLREANEKHKAIADAADFANISPVVISKHEPVAIPFNVIPPIHDVYAVKVPRLHPVPADTLKNILLSALLEQTKGYTPSPGGNVHTEAFNPNLYARRN</sequence>
<feature type="region of interest" description="Disordered" evidence="1">
    <location>
        <begin position="283"/>
        <end position="304"/>
    </location>
</feature>
<keyword evidence="2" id="KW-0732">Signal</keyword>
<evidence type="ECO:0000313" key="4">
    <source>
        <dbReference type="Proteomes" id="UP001497472"/>
    </source>
</evidence>
<feature type="signal peptide" evidence="2">
    <location>
        <begin position="1"/>
        <end position="18"/>
    </location>
</feature>
<reference evidence="3 4" key="1">
    <citation type="submission" date="2023-11" db="EMBL/GenBank/DDBJ databases">
        <authorList>
            <person name="Okamura Y."/>
        </authorList>
    </citation>
    <scope>NUCLEOTIDE SEQUENCE [LARGE SCALE GENOMIC DNA]</scope>
</reference>
<accession>A0AAV1J3L5</accession>
<evidence type="ECO:0000313" key="3">
    <source>
        <dbReference type="EMBL" id="CAK1543041.1"/>
    </source>
</evidence>
<proteinExistence type="predicted"/>
<gene>
    <name evidence="3" type="ORF">LNINA_LOCUS2881</name>
</gene>
<keyword evidence="4" id="KW-1185">Reference proteome</keyword>
<protein>
    <submittedName>
        <fullName evidence="3">Uncharacterized protein</fullName>
    </submittedName>
</protein>
<comment type="caution">
    <text evidence="3">The sequence shown here is derived from an EMBL/GenBank/DDBJ whole genome shotgun (WGS) entry which is preliminary data.</text>
</comment>
<organism evidence="3 4">
    <name type="scientific">Leptosia nina</name>
    <dbReference type="NCBI Taxonomy" id="320188"/>
    <lineage>
        <taxon>Eukaryota</taxon>
        <taxon>Metazoa</taxon>
        <taxon>Ecdysozoa</taxon>
        <taxon>Arthropoda</taxon>
        <taxon>Hexapoda</taxon>
        <taxon>Insecta</taxon>
        <taxon>Pterygota</taxon>
        <taxon>Neoptera</taxon>
        <taxon>Endopterygota</taxon>
        <taxon>Lepidoptera</taxon>
        <taxon>Glossata</taxon>
        <taxon>Ditrysia</taxon>
        <taxon>Papilionoidea</taxon>
        <taxon>Pieridae</taxon>
        <taxon>Pierinae</taxon>
        <taxon>Leptosia</taxon>
    </lineage>
</organism>